<sequence length="63" mass="7072">MPNTDTTPLNQTVSEEMDMFVSIGKIPANAQVTVADTGWTEEEIERMRARGYDGIDMISAWYS</sequence>
<evidence type="ECO:0000313" key="2">
    <source>
        <dbReference type="Proteomes" id="UP000477488"/>
    </source>
</evidence>
<evidence type="ECO:0000313" key="1">
    <source>
        <dbReference type="EMBL" id="MSS27588.1"/>
    </source>
</evidence>
<reference evidence="1 2" key="1">
    <citation type="submission" date="2019-09" db="EMBL/GenBank/DDBJ databases">
        <title>In-depth cultivation of the pig gut microbiome towards novel bacterial diversity and tailored functional studies.</title>
        <authorList>
            <person name="Wylensek D."/>
            <person name="Hitch T.C.A."/>
            <person name="Clavel T."/>
        </authorList>
    </citation>
    <scope>NUCLEOTIDE SEQUENCE [LARGE SCALE GENOMIC DNA]</scope>
    <source>
        <strain evidence="1 2">PG-178-WT-4</strain>
    </source>
</reference>
<keyword evidence="2" id="KW-1185">Reference proteome</keyword>
<proteinExistence type="predicted"/>
<comment type="caution">
    <text evidence="1">The sequence shown here is derived from an EMBL/GenBank/DDBJ whole genome shotgun (WGS) entry which is preliminary data.</text>
</comment>
<dbReference type="EMBL" id="VUMH01000004">
    <property type="protein sequence ID" value="MSS27588.1"/>
    <property type="molecule type" value="Genomic_DNA"/>
</dbReference>
<accession>A0A6L5XKF1</accession>
<dbReference type="RefSeq" id="WP_154510064.1">
    <property type="nucleotide sequence ID" value="NZ_VUMH01000004.1"/>
</dbReference>
<dbReference type="AlphaFoldDB" id="A0A6L5XKF1"/>
<protein>
    <submittedName>
        <fullName evidence="1">Uncharacterized protein</fullName>
    </submittedName>
</protein>
<organism evidence="1 2">
    <name type="scientific">Desulfovibrio porci</name>
    <dbReference type="NCBI Taxonomy" id="2605782"/>
    <lineage>
        <taxon>Bacteria</taxon>
        <taxon>Pseudomonadati</taxon>
        <taxon>Thermodesulfobacteriota</taxon>
        <taxon>Desulfovibrionia</taxon>
        <taxon>Desulfovibrionales</taxon>
        <taxon>Desulfovibrionaceae</taxon>
        <taxon>Desulfovibrio</taxon>
    </lineage>
</organism>
<dbReference type="Proteomes" id="UP000477488">
    <property type="component" value="Unassembled WGS sequence"/>
</dbReference>
<gene>
    <name evidence="1" type="ORF">FYJ44_05885</name>
</gene>
<name>A0A6L5XKF1_9BACT</name>